<dbReference type="PIRSF" id="PIRSF010372">
    <property type="entry name" value="PaiB"/>
    <property type="match status" value="1"/>
</dbReference>
<dbReference type="PANTHER" id="PTHR35802:SF1">
    <property type="entry name" value="PROTEASE SYNTHASE AND SPORULATION PROTEIN PAI 2"/>
    <property type="match status" value="1"/>
</dbReference>
<organism evidence="1 2">
    <name type="scientific">Shimia abyssi</name>
    <dbReference type="NCBI Taxonomy" id="1662395"/>
    <lineage>
        <taxon>Bacteria</taxon>
        <taxon>Pseudomonadati</taxon>
        <taxon>Pseudomonadota</taxon>
        <taxon>Alphaproteobacteria</taxon>
        <taxon>Rhodobacterales</taxon>
        <taxon>Roseobacteraceae</taxon>
    </lineage>
</organism>
<gene>
    <name evidence="1" type="ORF">CLV88_114113</name>
</gene>
<comment type="caution">
    <text evidence="1">The sequence shown here is derived from an EMBL/GenBank/DDBJ whole genome shotgun (WGS) entry which is preliminary data.</text>
</comment>
<protein>
    <submittedName>
        <fullName evidence="1">PaiB family negative transcriptional regulator</fullName>
    </submittedName>
</protein>
<dbReference type="PANTHER" id="PTHR35802">
    <property type="entry name" value="PROTEASE SYNTHASE AND SPORULATION PROTEIN PAI 2"/>
    <property type="match status" value="1"/>
</dbReference>
<dbReference type="Gene3D" id="2.30.110.10">
    <property type="entry name" value="Electron Transport, Fmn-binding Protein, Chain A"/>
    <property type="match status" value="1"/>
</dbReference>
<keyword evidence="2" id="KW-1185">Reference proteome</keyword>
<proteinExistence type="predicted"/>
<dbReference type="SUPFAM" id="SSF50475">
    <property type="entry name" value="FMN-binding split barrel"/>
    <property type="match status" value="1"/>
</dbReference>
<dbReference type="Proteomes" id="UP000240418">
    <property type="component" value="Unassembled WGS sequence"/>
</dbReference>
<sequence>MFFKRCNIQPTLSPKEAMHPNPTFRTTTRQDNVAFARERGFGLLAMSNSKMPLMSHVPFLLSEDGTQAELHLVRSNPMARAISGVVQAKIAVSGPDAYISPDWYDLPDQVPTWNYVAVHLSGTLEPLPQDVLPALLDRLSAHFEAQLLPKAPWTRDKMTAEVFDRMTRMIQPFRLSVTDIDGTWKLNQNKQAEARLAAAQEVYGQALGQDTRALAALMQSSFADSDQG</sequence>
<name>A0A2P8F853_9RHOB</name>
<dbReference type="AlphaFoldDB" id="A0A2P8F853"/>
<dbReference type="EMBL" id="PYGJ01000014">
    <property type="protein sequence ID" value="PSL17901.1"/>
    <property type="molecule type" value="Genomic_DNA"/>
</dbReference>
<accession>A0A2P8F853</accession>
<evidence type="ECO:0000313" key="1">
    <source>
        <dbReference type="EMBL" id="PSL17901.1"/>
    </source>
</evidence>
<dbReference type="InterPro" id="IPR007396">
    <property type="entry name" value="TR_PAI2-type"/>
</dbReference>
<dbReference type="InterPro" id="IPR012349">
    <property type="entry name" value="Split_barrel_FMN-bd"/>
</dbReference>
<reference evidence="1 2" key="1">
    <citation type="submission" date="2018-03" db="EMBL/GenBank/DDBJ databases">
        <title>Genomic Encyclopedia of Archaeal and Bacterial Type Strains, Phase II (KMG-II): from individual species to whole genera.</title>
        <authorList>
            <person name="Goeker M."/>
        </authorList>
    </citation>
    <scope>NUCLEOTIDE SEQUENCE [LARGE SCALE GENOMIC DNA]</scope>
    <source>
        <strain evidence="1 2">DSM 100673</strain>
    </source>
</reference>
<dbReference type="Pfam" id="PF04299">
    <property type="entry name" value="FMN_bind_2"/>
    <property type="match status" value="1"/>
</dbReference>
<evidence type="ECO:0000313" key="2">
    <source>
        <dbReference type="Proteomes" id="UP000240418"/>
    </source>
</evidence>